<feature type="transmembrane region" description="Helical" evidence="7">
    <location>
        <begin position="210"/>
        <end position="233"/>
    </location>
</feature>
<feature type="transmembrane region" description="Helical" evidence="7">
    <location>
        <begin position="111"/>
        <end position="129"/>
    </location>
</feature>
<proteinExistence type="predicted"/>
<dbReference type="Proteomes" id="UP000253934">
    <property type="component" value="Unassembled WGS sequence"/>
</dbReference>
<dbReference type="GO" id="GO:0016020">
    <property type="term" value="C:membrane"/>
    <property type="evidence" value="ECO:0007669"/>
    <property type="project" value="UniProtKB-SubCell"/>
</dbReference>
<feature type="region of interest" description="Disordered" evidence="6">
    <location>
        <begin position="407"/>
        <end position="431"/>
    </location>
</feature>
<feature type="transmembrane region" description="Helical" evidence="7">
    <location>
        <begin position="141"/>
        <end position="163"/>
    </location>
</feature>
<protein>
    <submittedName>
        <fullName evidence="9">MFS transporter</fullName>
    </submittedName>
</protein>
<evidence type="ECO:0000256" key="7">
    <source>
        <dbReference type="SAM" id="Phobius"/>
    </source>
</evidence>
<feature type="transmembrane region" description="Helical" evidence="7">
    <location>
        <begin position="52"/>
        <end position="70"/>
    </location>
</feature>
<evidence type="ECO:0000313" key="10">
    <source>
        <dbReference type="Proteomes" id="UP000253934"/>
    </source>
</evidence>
<keyword evidence="10" id="KW-1185">Reference proteome</keyword>
<gene>
    <name evidence="9" type="ORF">DCC88_04110</name>
</gene>
<dbReference type="Pfam" id="PF07690">
    <property type="entry name" value="MFS_1"/>
    <property type="match status" value="2"/>
</dbReference>
<evidence type="ECO:0000256" key="2">
    <source>
        <dbReference type="ARBA" id="ARBA00022448"/>
    </source>
</evidence>
<dbReference type="GO" id="GO:0022857">
    <property type="term" value="F:transmembrane transporter activity"/>
    <property type="evidence" value="ECO:0007669"/>
    <property type="project" value="InterPro"/>
</dbReference>
<dbReference type="InterPro" id="IPR050930">
    <property type="entry name" value="MFS_Vesicular_Transporter"/>
</dbReference>
<keyword evidence="4 7" id="KW-1133">Transmembrane helix</keyword>
<accession>A0A369KUV7</accession>
<feature type="transmembrane region" description="Helical" evidence="7">
    <location>
        <begin position="169"/>
        <end position="189"/>
    </location>
</feature>
<keyword evidence="3 7" id="KW-0812">Transmembrane</keyword>
<evidence type="ECO:0000256" key="1">
    <source>
        <dbReference type="ARBA" id="ARBA00004141"/>
    </source>
</evidence>
<evidence type="ECO:0000256" key="6">
    <source>
        <dbReference type="SAM" id="MobiDB-lite"/>
    </source>
</evidence>
<dbReference type="EMBL" id="QOVW01000058">
    <property type="protein sequence ID" value="RDB36617.1"/>
    <property type="molecule type" value="Genomic_DNA"/>
</dbReference>
<comment type="subcellular location">
    <subcellularLocation>
        <location evidence="1">Membrane</location>
        <topology evidence="1">Multi-pass membrane protein</topology>
    </subcellularLocation>
</comment>
<feature type="transmembrane region" description="Helical" evidence="7">
    <location>
        <begin position="253"/>
        <end position="272"/>
    </location>
</feature>
<dbReference type="SUPFAM" id="SSF103473">
    <property type="entry name" value="MFS general substrate transporter"/>
    <property type="match status" value="1"/>
</dbReference>
<feature type="transmembrane region" description="Helical" evidence="7">
    <location>
        <begin position="374"/>
        <end position="395"/>
    </location>
</feature>
<dbReference type="AlphaFoldDB" id="A0A369KUV7"/>
<comment type="caution">
    <text evidence="9">The sequence shown here is derived from an EMBL/GenBank/DDBJ whole genome shotgun (WGS) entry which is preliminary data.</text>
</comment>
<dbReference type="InterPro" id="IPR011701">
    <property type="entry name" value="MFS"/>
</dbReference>
<sequence length="431" mass="47853">MFTTLKKIRNHNVILVFTVAFAMFVDSMSYGIIIPLLPIFSDKILMLNNSQISFFVASYAIGLLTFVPFLSYITNIFSNKNTLLLGSIVLVMSTLLFPICYNYELLLFSRFLQGASAAITWTSGLSLIAENVKPQHRSTALATSMVGVSVGHLLGAPFAGFLYELGGLYLPFLGVILFGLVSILFILTLQPITSIIYDTRKYKNFRFFKLCLNSHILKALTIIVLLESFMLSFLEPNLSLFVARNLHASSETIGLLFGTQVLALGLFSPLAAKISEHYKKLPTILFGLFLSGIVFILMSVAQSINGYFILMAVLGITSALCVSPVLSAFADELDKSEMRGLYHTAYGFFNFIYSVGMLAGPLTGYITNELLPYYLSYILVGFTLIFSVTILIFYLNSKQSRKDYTLQQQSTKPVHPLEPSQDKSQDFSTTA</sequence>
<feature type="transmembrane region" description="Helical" evidence="7">
    <location>
        <begin position="284"/>
        <end position="301"/>
    </location>
</feature>
<dbReference type="PROSITE" id="PS50850">
    <property type="entry name" value="MFS"/>
    <property type="match status" value="1"/>
</dbReference>
<dbReference type="InterPro" id="IPR036259">
    <property type="entry name" value="MFS_trans_sf"/>
</dbReference>
<dbReference type="CDD" id="cd17325">
    <property type="entry name" value="MFS_MdtG_SLC18_like"/>
    <property type="match status" value="1"/>
</dbReference>
<feature type="transmembrane region" description="Helical" evidence="7">
    <location>
        <begin position="341"/>
        <end position="362"/>
    </location>
</feature>
<evidence type="ECO:0000259" key="8">
    <source>
        <dbReference type="PROSITE" id="PS50850"/>
    </source>
</evidence>
<feature type="domain" description="Major facilitator superfamily (MFS) profile" evidence="8">
    <location>
        <begin position="15"/>
        <end position="399"/>
    </location>
</feature>
<dbReference type="PANTHER" id="PTHR23506:SF23">
    <property type="entry name" value="GH10249P"/>
    <property type="match status" value="1"/>
</dbReference>
<evidence type="ECO:0000256" key="4">
    <source>
        <dbReference type="ARBA" id="ARBA00022989"/>
    </source>
</evidence>
<dbReference type="PANTHER" id="PTHR23506">
    <property type="entry name" value="GH10249P"/>
    <property type="match status" value="1"/>
</dbReference>
<name>A0A369KUV7_9BACT</name>
<keyword evidence="5 7" id="KW-0472">Membrane</keyword>
<evidence type="ECO:0000256" key="3">
    <source>
        <dbReference type="ARBA" id="ARBA00022692"/>
    </source>
</evidence>
<dbReference type="Gene3D" id="1.20.1250.20">
    <property type="entry name" value="MFS general substrate transporter like domains"/>
    <property type="match status" value="2"/>
</dbReference>
<feature type="transmembrane region" description="Helical" evidence="7">
    <location>
        <begin position="12"/>
        <end position="40"/>
    </location>
</feature>
<keyword evidence="2" id="KW-0813">Transport</keyword>
<dbReference type="InterPro" id="IPR020846">
    <property type="entry name" value="MFS_dom"/>
</dbReference>
<evidence type="ECO:0000256" key="5">
    <source>
        <dbReference type="ARBA" id="ARBA00023136"/>
    </source>
</evidence>
<organism evidence="9 10">
    <name type="scientific">Spirobacillus cienkowskii</name>
    <dbReference type="NCBI Taxonomy" id="495820"/>
    <lineage>
        <taxon>Bacteria</taxon>
        <taxon>Pseudomonadati</taxon>
        <taxon>Bdellovibrionota</taxon>
        <taxon>Oligoflexia</taxon>
        <taxon>Silvanigrellales</taxon>
        <taxon>Spirobacillus</taxon>
    </lineage>
</organism>
<reference evidence="9" key="1">
    <citation type="submission" date="2018-04" db="EMBL/GenBank/DDBJ databases">
        <title>Draft genome sequence of the Candidatus Spirobacillus cienkowskii, a pathogen of freshwater Daphnia species, reconstructed from hemolymph metagenomic reads.</title>
        <authorList>
            <person name="Bresciani L."/>
            <person name="Lemos L.N."/>
            <person name="Wale N."/>
            <person name="Lin J.Y."/>
            <person name="Fernandes G.R."/>
            <person name="Duffy M.A."/>
            <person name="Rodrigues J.M."/>
        </authorList>
    </citation>
    <scope>NUCLEOTIDE SEQUENCE [LARGE SCALE GENOMIC DNA]</scope>
    <source>
        <strain evidence="9">Binning01</strain>
    </source>
</reference>
<evidence type="ECO:0000313" key="9">
    <source>
        <dbReference type="EMBL" id="RDB36617.1"/>
    </source>
</evidence>
<feature type="transmembrane region" description="Helical" evidence="7">
    <location>
        <begin position="82"/>
        <end position="99"/>
    </location>
</feature>
<feature type="transmembrane region" description="Helical" evidence="7">
    <location>
        <begin position="307"/>
        <end position="329"/>
    </location>
</feature>